<dbReference type="Proteomes" id="UP001597011">
    <property type="component" value="Unassembled WGS sequence"/>
</dbReference>
<protein>
    <recommendedName>
        <fullName evidence="4">LTXXQ motif family protein</fullName>
    </recommendedName>
</protein>
<dbReference type="RefSeq" id="WP_379940463.1">
    <property type="nucleotide sequence ID" value="NZ_JBHTIB010000008.1"/>
</dbReference>
<proteinExistence type="predicted"/>
<feature type="region of interest" description="Disordered" evidence="1">
    <location>
        <begin position="135"/>
        <end position="158"/>
    </location>
</feature>
<keyword evidence="3" id="KW-1185">Reference proteome</keyword>
<feature type="compositionally biased region" description="Basic and acidic residues" evidence="1">
    <location>
        <begin position="139"/>
        <end position="151"/>
    </location>
</feature>
<gene>
    <name evidence="2" type="ORF">ACFQ0I_06290</name>
</gene>
<sequence length="158" mass="18206">MKKLIIIAIALVTVQGIAQGQKKERPNNQERTQRMDNLTPEEAANLQTKKMTLHLDLNDKQQKEIYKINLENATKRQEMKAAFKAKKDSGEMQKPSKEQRLAMQNARLDHQIAMKAKMKTILNADQFSKWEKMQAQMANREKGMRKGDGKKQGGQKQQ</sequence>
<evidence type="ECO:0000256" key="1">
    <source>
        <dbReference type="SAM" id="MobiDB-lite"/>
    </source>
</evidence>
<evidence type="ECO:0008006" key="4">
    <source>
        <dbReference type="Google" id="ProtNLM"/>
    </source>
</evidence>
<reference evidence="3" key="1">
    <citation type="journal article" date="2019" name="Int. J. Syst. Evol. Microbiol.">
        <title>The Global Catalogue of Microorganisms (GCM) 10K type strain sequencing project: providing services to taxonomists for standard genome sequencing and annotation.</title>
        <authorList>
            <consortium name="The Broad Institute Genomics Platform"/>
            <consortium name="The Broad Institute Genome Sequencing Center for Infectious Disease"/>
            <person name="Wu L."/>
            <person name="Ma J."/>
        </authorList>
    </citation>
    <scope>NUCLEOTIDE SEQUENCE [LARGE SCALE GENOMIC DNA]</scope>
    <source>
        <strain evidence="3">CCUG 60529</strain>
    </source>
</reference>
<accession>A0ABW3BQS0</accession>
<organism evidence="2 3">
    <name type="scientific">Mariniflexile aquimaris</name>
    <dbReference type="NCBI Taxonomy" id="881009"/>
    <lineage>
        <taxon>Bacteria</taxon>
        <taxon>Pseudomonadati</taxon>
        <taxon>Bacteroidota</taxon>
        <taxon>Flavobacteriia</taxon>
        <taxon>Flavobacteriales</taxon>
        <taxon>Flavobacteriaceae</taxon>
        <taxon>Mariniflexile</taxon>
    </lineage>
</organism>
<feature type="compositionally biased region" description="Basic and acidic residues" evidence="1">
    <location>
        <begin position="79"/>
        <end position="100"/>
    </location>
</feature>
<dbReference type="EMBL" id="JBHTIB010000008">
    <property type="protein sequence ID" value="MFD0835366.1"/>
    <property type="molecule type" value="Genomic_DNA"/>
</dbReference>
<evidence type="ECO:0000313" key="2">
    <source>
        <dbReference type="EMBL" id="MFD0835366.1"/>
    </source>
</evidence>
<feature type="region of interest" description="Disordered" evidence="1">
    <location>
        <begin position="79"/>
        <end position="101"/>
    </location>
</feature>
<evidence type="ECO:0000313" key="3">
    <source>
        <dbReference type="Proteomes" id="UP001597011"/>
    </source>
</evidence>
<name>A0ABW3BQS0_9FLAO</name>
<comment type="caution">
    <text evidence="2">The sequence shown here is derived from an EMBL/GenBank/DDBJ whole genome shotgun (WGS) entry which is preliminary data.</text>
</comment>